<dbReference type="AlphaFoldDB" id="A0A4U8WAW9"/>
<protein>
    <submittedName>
        <fullName evidence="1">Uncharacterized protein</fullName>
    </submittedName>
</protein>
<dbReference type="KEGG" id="ctai:NCTC12078_01482"/>
<dbReference type="Proteomes" id="UP000290013">
    <property type="component" value="Chromosome"/>
</dbReference>
<dbReference type="RefSeq" id="WP_130914069.1">
    <property type="nucleotide sequence ID" value="NZ_LR215974.1"/>
</dbReference>
<proteinExistence type="predicted"/>
<evidence type="ECO:0000313" key="2">
    <source>
        <dbReference type="Proteomes" id="UP000290013"/>
    </source>
</evidence>
<name>A0A4U8WAW9_9FLAO</name>
<gene>
    <name evidence="1" type="ORF">NCTC12078_01482</name>
</gene>
<accession>A0A4U8WAW9</accession>
<sequence>MQELSSDANGIAEAGITMYNTSPKYGNKKYGAVDSNGGSFVELEVDWSKAPDITGFMHCHLNNLNVIKTYTVFSMSDFIALAQLVENFTAPVHTLGMYVTTNRGTFAIKLTNKQAIIDFSDYIKNNIEYVDTFYFSKIKPNASKRQQSSGLLSLIKESNVGTGIELYESDSNFKNWKKLYLDENNDLKTANCN</sequence>
<reference evidence="1 2" key="1">
    <citation type="submission" date="2019-02" db="EMBL/GenBank/DDBJ databases">
        <authorList>
            <consortium name="Pathogen Informatics"/>
        </authorList>
    </citation>
    <scope>NUCLEOTIDE SEQUENCE [LARGE SCALE GENOMIC DNA]</scope>
    <source>
        <strain evidence="1 2">3012STDY6944375</strain>
    </source>
</reference>
<evidence type="ECO:0000313" key="1">
    <source>
        <dbReference type="EMBL" id="VFB03467.1"/>
    </source>
</evidence>
<organism evidence="1 2">
    <name type="scientific">Chryseobacterium taihuense</name>
    <dbReference type="NCBI Taxonomy" id="1141221"/>
    <lineage>
        <taxon>Bacteria</taxon>
        <taxon>Pseudomonadati</taxon>
        <taxon>Bacteroidota</taxon>
        <taxon>Flavobacteriia</taxon>
        <taxon>Flavobacteriales</taxon>
        <taxon>Weeksellaceae</taxon>
        <taxon>Chryseobacterium group</taxon>
        <taxon>Chryseobacterium</taxon>
    </lineage>
</organism>
<dbReference type="EMBL" id="LR215974">
    <property type="protein sequence ID" value="VFB03467.1"/>
    <property type="molecule type" value="Genomic_DNA"/>
</dbReference>